<keyword evidence="2" id="KW-1185">Reference proteome</keyword>
<protein>
    <submittedName>
        <fullName evidence="1">Uncharacterized protein</fullName>
    </submittedName>
</protein>
<reference evidence="1 2" key="1">
    <citation type="submission" date="2020-04" db="EMBL/GenBank/DDBJ databases">
        <title>Plant Genome Project.</title>
        <authorList>
            <person name="Zhang R.-G."/>
        </authorList>
    </citation>
    <scope>NUCLEOTIDE SEQUENCE [LARGE SCALE GENOMIC DNA]</scope>
    <source>
        <strain evidence="1">YNK0</strain>
        <tissue evidence="1">Leaf</tissue>
    </source>
</reference>
<name>A0A834ZP78_TETSI</name>
<dbReference type="EMBL" id="JABCRI010000002">
    <property type="protein sequence ID" value="KAF8410861.1"/>
    <property type="molecule type" value="Genomic_DNA"/>
</dbReference>
<evidence type="ECO:0000313" key="1">
    <source>
        <dbReference type="EMBL" id="KAF8410861.1"/>
    </source>
</evidence>
<dbReference type="Proteomes" id="UP000655225">
    <property type="component" value="Unassembled WGS sequence"/>
</dbReference>
<sequence>MQQLLYIIICYLSKNSLPSINARSLLSAFQFDICRSIHCSPYIFVSSSFLFTQPRY</sequence>
<organism evidence="1 2">
    <name type="scientific">Tetracentron sinense</name>
    <name type="common">Spur-leaf</name>
    <dbReference type="NCBI Taxonomy" id="13715"/>
    <lineage>
        <taxon>Eukaryota</taxon>
        <taxon>Viridiplantae</taxon>
        <taxon>Streptophyta</taxon>
        <taxon>Embryophyta</taxon>
        <taxon>Tracheophyta</taxon>
        <taxon>Spermatophyta</taxon>
        <taxon>Magnoliopsida</taxon>
        <taxon>Trochodendrales</taxon>
        <taxon>Trochodendraceae</taxon>
        <taxon>Tetracentron</taxon>
    </lineage>
</organism>
<evidence type="ECO:0000313" key="2">
    <source>
        <dbReference type="Proteomes" id="UP000655225"/>
    </source>
</evidence>
<gene>
    <name evidence="1" type="ORF">HHK36_003398</name>
</gene>
<accession>A0A834ZP78</accession>
<dbReference type="AlphaFoldDB" id="A0A834ZP78"/>
<comment type="caution">
    <text evidence="1">The sequence shown here is derived from an EMBL/GenBank/DDBJ whole genome shotgun (WGS) entry which is preliminary data.</text>
</comment>
<proteinExistence type="predicted"/>